<dbReference type="PANTHER" id="PTHR15336">
    <property type="entry name" value="UBIQUINOL-CYTOCHROME C REDUCTASE COMPLEX 7.8 KDA PROTEIN"/>
    <property type="match status" value="1"/>
</dbReference>
<protein>
    <recommendedName>
        <fullName evidence="9">Cytochrome b-c1 complex subunit 6, mitochondrial</fullName>
    </recommendedName>
    <alternativeName>
        <fullName evidence="10">Complex III subunit 6</fullName>
    </alternativeName>
</protein>
<evidence type="ECO:0000256" key="4">
    <source>
        <dbReference type="ARBA" id="ARBA00022660"/>
    </source>
</evidence>
<feature type="domain" description="Ubiquinol-cytochrome C reductase hinge" evidence="12">
    <location>
        <begin position="64"/>
        <end position="135"/>
    </location>
</feature>
<name>A0AA91T0X9_CLALS</name>
<evidence type="ECO:0000259" key="12">
    <source>
        <dbReference type="Pfam" id="PF02320"/>
    </source>
</evidence>
<dbReference type="Pfam" id="PF02320">
    <property type="entry name" value="UCR_hinge"/>
    <property type="match status" value="1"/>
</dbReference>
<evidence type="ECO:0000256" key="3">
    <source>
        <dbReference type="ARBA" id="ARBA00022448"/>
    </source>
</evidence>
<keyword evidence="3" id="KW-0813">Transport</keyword>
<evidence type="ECO:0000256" key="7">
    <source>
        <dbReference type="ARBA" id="ARBA00023128"/>
    </source>
</evidence>
<dbReference type="SUPFAM" id="SSF81531">
    <property type="entry name" value="Non-heme 11 kDa protein of cytochrome bc1 complex (Ubiquinol-cytochrome c reductase)"/>
    <property type="match status" value="1"/>
</dbReference>
<dbReference type="InterPro" id="IPR003422">
    <property type="entry name" value="Cyt_b-c1_6"/>
</dbReference>
<dbReference type="FunFam" id="1.10.287.20:FF:000003">
    <property type="entry name" value="Cytochrome b-c1 complex subunit 6"/>
    <property type="match status" value="1"/>
</dbReference>
<keyword evidence="6" id="KW-0249">Electron transport</keyword>
<comment type="subcellular location">
    <subcellularLocation>
        <location evidence="1">Mitochondrion inner membrane</location>
        <topology evidence="1">Peripheral membrane protein</topology>
        <orientation evidence="1">Intermembrane side</orientation>
    </subcellularLocation>
</comment>
<dbReference type="GO" id="GO:0006122">
    <property type="term" value="P:mitochondrial electron transport, ubiquinol to cytochrome c"/>
    <property type="evidence" value="ECO:0007669"/>
    <property type="project" value="InterPro"/>
</dbReference>
<proteinExistence type="inferred from homology"/>
<dbReference type="GO" id="GO:0005743">
    <property type="term" value="C:mitochondrial inner membrane"/>
    <property type="evidence" value="ECO:0007669"/>
    <property type="project" value="UniProtKB-SubCell"/>
</dbReference>
<evidence type="ECO:0000313" key="14">
    <source>
        <dbReference type="Proteomes" id="UP000195602"/>
    </source>
</evidence>
<evidence type="ECO:0000256" key="10">
    <source>
        <dbReference type="ARBA" id="ARBA00044246"/>
    </source>
</evidence>
<evidence type="ECO:0000256" key="6">
    <source>
        <dbReference type="ARBA" id="ARBA00022982"/>
    </source>
</evidence>
<evidence type="ECO:0000256" key="1">
    <source>
        <dbReference type="ARBA" id="ARBA00004137"/>
    </source>
</evidence>
<keyword evidence="8" id="KW-0472">Membrane</keyword>
<keyword evidence="4" id="KW-0679">Respiratory chain</keyword>
<reference evidence="13 14" key="1">
    <citation type="submission" date="2017-04" db="EMBL/GenBank/DDBJ databases">
        <title>Draft genome of the yeast Clavispora lusitaniae type strain CBS 6936.</title>
        <authorList>
            <person name="Durrens P."/>
            <person name="Klopp C."/>
            <person name="Biteau N."/>
            <person name="Fitton-Ouhabi V."/>
            <person name="Dementhon K."/>
            <person name="Accoceberry I."/>
            <person name="Sherman D.J."/>
            <person name="Noel T."/>
        </authorList>
    </citation>
    <scope>NUCLEOTIDE SEQUENCE [LARGE SCALE GENOMIC DNA]</scope>
    <source>
        <strain evidence="13 14">CBS 6936</strain>
    </source>
</reference>
<dbReference type="Gene3D" id="1.10.287.20">
    <property type="entry name" value="Ubiquinol-cytochrome C reductase hinge domain"/>
    <property type="match status" value="1"/>
</dbReference>
<evidence type="ECO:0000256" key="5">
    <source>
        <dbReference type="ARBA" id="ARBA00022792"/>
    </source>
</evidence>
<dbReference type="KEGG" id="clus:A9F13_13g02123"/>
<organism evidence="13 14">
    <name type="scientific">Clavispora lusitaniae</name>
    <name type="common">Candida lusitaniae</name>
    <dbReference type="NCBI Taxonomy" id="36911"/>
    <lineage>
        <taxon>Eukaryota</taxon>
        <taxon>Fungi</taxon>
        <taxon>Dikarya</taxon>
        <taxon>Ascomycota</taxon>
        <taxon>Saccharomycotina</taxon>
        <taxon>Pichiomycetes</taxon>
        <taxon>Metschnikowiaceae</taxon>
        <taxon>Clavispora</taxon>
    </lineage>
</organism>
<comment type="caution">
    <text evidence="13">The sequence shown here is derived from an EMBL/GenBank/DDBJ whole genome shotgun (WGS) entry which is preliminary data.</text>
</comment>
<evidence type="ECO:0000256" key="2">
    <source>
        <dbReference type="ARBA" id="ARBA00006498"/>
    </source>
</evidence>
<evidence type="ECO:0000256" key="8">
    <source>
        <dbReference type="ARBA" id="ARBA00023136"/>
    </source>
</evidence>
<dbReference type="InterPro" id="IPR023184">
    <property type="entry name" value="Ubol_cytC_Rdtase_hinge_dom"/>
</dbReference>
<feature type="region of interest" description="Disordered" evidence="11">
    <location>
        <begin position="1"/>
        <end position="70"/>
    </location>
</feature>
<feature type="compositionally biased region" description="Acidic residues" evidence="11">
    <location>
        <begin position="17"/>
        <end position="66"/>
    </location>
</feature>
<dbReference type="AlphaFoldDB" id="A0AA91T0X9"/>
<evidence type="ECO:0000256" key="11">
    <source>
        <dbReference type="SAM" id="MobiDB-lite"/>
    </source>
</evidence>
<dbReference type="InterPro" id="IPR036811">
    <property type="entry name" value="Ubol_cytC_Rdtase_hinge_dom_sf"/>
</dbReference>
<accession>A0AA91T0X9</accession>
<evidence type="ECO:0000256" key="9">
    <source>
        <dbReference type="ARBA" id="ARBA00044155"/>
    </source>
</evidence>
<sequence>MSFLRDLFESTFVAYAEEPEAEAPEEQESSQDEESTPEASEDGEEEEDDDEEEEEDEDEEELSDPYDELREECAKTAACEPYVHHFHECVERVTKEMEEPDYAHKAYKEDCVEEFFHLQHCINDCAAPKLFYKLK</sequence>
<dbReference type="EMBL" id="LYUB02000013">
    <property type="protein sequence ID" value="OVF07490.1"/>
    <property type="molecule type" value="Genomic_DNA"/>
</dbReference>
<keyword evidence="5" id="KW-0999">Mitochondrion inner membrane</keyword>
<evidence type="ECO:0000313" key="13">
    <source>
        <dbReference type="EMBL" id="OVF07490.1"/>
    </source>
</evidence>
<dbReference type="PANTHER" id="PTHR15336:SF0">
    <property type="entry name" value="CYTOCHROME B-C1 COMPLEX SUBUNIT 6, MITOCHONDRIAL"/>
    <property type="match status" value="1"/>
</dbReference>
<dbReference type="Proteomes" id="UP000195602">
    <property type="component" value="Unassembled WGS sequence"/>
</dbReference>
<keyword evidence="7" id="KW-0496">Mitochondrion</keyword>
<gene>
    <name evidence="13" type="ORF">A9F13_13g02123</name>
</gene>
<comment type="similarity">
    <text evidence="2">Belongs to the UQCRH/QCR6 family.</text>
</comment>